<proteinExistence type="predicted"/>
<evidence type="ECO:0000313" key="2">
    <source>
        <dbReference type="Proteomes" id="UP000535838"/>
    </source>
</evidence>
<dbReference type="EMBL" id="JACJVQ010000021">
    <property type="protein sequence ID" value="MBB6637364.1"/>
    <property type="molecule type" value="Genomic_DNA"/>
</dbReference>
<accession>A0A841SZN3</accession>
<protein>
    <submittedName>
        <fullName evidence="1">DUF2634 domain-containing protein</fullName>
    </submittedName>
</protein>
<dbReference type="Pfam" id="PF10934">
    <property type="entry name" value="Sheath_initiator"/>
    <property type="match status" value="1"/>
</dbReference>
<organism evidence="1 2">
    <name type="scientific">Cohnella thailandensis</name>
    <dbReference type="NCBI Taxonomy" id="557557"/>
    <lineage>
        <taxon>Bacteria</taxon>
        <taxon>Bacillati</taxon>
        <taxon>Bacillota</taxon>
        <taxon>Bacilli</taxon>
        <taxon>Bacillales</taxon>
        <taxon>Paenibacillaceae</taxon>
        <taxon>Cohnella</taxon>
    </lineage>
</organism>
<evidence type="ECO:0000313" key="1">
    <source>
        <dbReference type="EMBL" id="MBB6637364.1"/>
    </source>
</evidence>
<dbReference type="RefSeq" id="WP_185122568.1">
    <property type="nucleotide sequence ID" value="NZ_JACJVQ010000021.1"/>
</dbReference>
<name>A0A841SZN3_9BACL</name>
<dbReference type="AlphaFoldDB" id="A0A841SZN3"/>
<dbReference type="InterPro" id="IPR020288">
    <property type="entry name" value="Sheath_initiator"/>
</dbReference>
<dbReference type="Proteomes" id="UP000535838">
    <property type="component" value="Unassembled WGS sequence"/>
</dbReference>
<keyword evidence="2" id="KW-1185">Reference proteome</keyword>
<gene>
    <name evidence="1" type="ORF">H7B67_24815</name>
</gene>
<sequence length="151" mass="17085">MANLFPEAEATADEPVTIREDQFAFGRSPKFDYLAGDFVRTPTGRMAEVEGTDAWLEWCAKALLTERYKYLVYSRDYGQEFEGLIGLNLSREAVQSEIARITTETLLADPRTAAVGHFTFEWEKERVTFACEVKNVREETGTVQGSVVTTR</sequence>
<comment type="caution">
    <text evidence="1">The sequence shown here is derived from an EMBL/GenBank/DDBJ whole genome shotgun (WGS) entry which is preliminary data.</text>
</comment>
<reference evidence="1 2" key="1">
    <citation type="submission" date="2020-08" db="EMBL/GenBank/DDBJ databases">
        <title>Cohnella phylogeny.</title>
        <authorList>
            <person name="Dunlap C."/>
        </authorList>
    </citation>
    <scope>NUCLEOTIDE SEQUENCE [LARGE SCALE GENOMIC DNA]</scope>
    <source>
        <strain evidence="1 2">DSM 25241</strain>
    </source>
</reference>